<dbReference type="Pfam" id="PF00126">
    <property type="entry name" value="HTH_1"/>
    <property type="match status" value="1"/>
</dbReference>
<keyword evidence="2" id="KW-0805">Transcription regulation</keyword>
<reference evidence="5 6" key="1">
    <citation type="journal article" date="2015" name="Genome Announc.">
        <title>Complete genome sequences for 35 biothreat assay-relevant bacillus species.</title>
        <authorList>
            <person name="Johnson S.L."/>
            <person name="Daligault H.E."/>
            <person name="Davenport K.W."/>
            <person name="Jaissle J."/>
            <person name="Frey K.G."/>
            <person name="Ladner J.T."/>
            <person name="Broomall S.M."/>
            <person name="Bishop-Lilly K.A."/>
            <person name="Bruce D.C."/>
            <person name="Gibbons H.S."/>
            <person name="Coyne S.R."/>
            <person name="Lo C.C."/>
            <person name="Meincke L."/>
            <person name="Munk A.C."/>
            <person name="Koroleva G.I."/>
            <person name="Rosenzweig C.N."/>
            <person name="Palacios G.F."/>
            <person name="Redden C.L."/>
            <person name="Minogue T.D."/>
            <person name="Chain P.S."/>
        </authorList>
    </citation>
    <scope>NUCLEOTIDE SEQUENCE [LARGE SCALE GENOMIC DNA]</scope>
    <source>
        <strain evidence="6">ATCC 14581 / DSM 32 / JCM 2506 / NBRC 15308 / NCIMB 9376 / NCTC 10342 / NRRL B-14308 / VKM B-512</strain>
    </source>
</reference>
<dbReference type="AlphaFoldDB" id="A0A0B6AJB8"/>
<gene>
    <name evidence="5" type="ORF">BG04_3978</name>
</gene>
<dbReference type="GO" id="GO:0005829">
    <property type="term" value="C:cytosol"/>
    <property type="evidence" value="ECO:0007669"/>
    <property type="project" value="TreeGrafter"/>
</dbReference>
<keyword evidence="4" id="KW-0804">Transcription</keyword>
<organism evidence="5 6">
    <name type="scientific">Priestia megaterium (strain ATCC 14581 / DSM 32 / CCUG 1817 / JCM 2506 / NBRC 15308 / NCIMB 9376 / NCTC 10342 / NRRL B-14308 / VKM B-512 / Ford 19)</name>
    <name type="common">Bacillus megaterium</name>
    <dbReference type="NCBI Taxonomy" id="1348623"/>
    <lineage>
        <taxon>Bacteria</taxon>
        <taxon>Bacillati</taxon>
        <taxon>Bacillota</taxon>
        <taxon>Bacilli</taxon>
        <taxon>Bacillales</taxon>
        <taxon>Bacillaceae</taxon>
        <taxon>Priestia</taxon>
    </lineage>
</organism>
<dbReference type="PANTHER" id="PTHR30419:SF24">
    <property type="entry name" value="HTH-TYPE TRANSCRIPTIONAL REGULATOR CZCR"/>
    <property type="match status" value="1"/>
</dbReference>
<dbReference type="InterPro" id="IPR000847">
    <property type="entry name" value="LysR_HTH_N"/>
</dbReference>
<evidence type="ECO:0000256" key="3">
    <source>
        <dbReference type="ARBA" id="ARBA00023125"/>
    </source>
</evidence>
<dbReference type="InterPro" id="IPR050950">
    <property type="entry name" value="HTH-type_LysR_regulators"/>
</dbReference>
<dbReference type="CDD" id="cd05466">
    <property type="entry name" value="PBP2_LTTR_substrate"/>
    <property type="match status" value="1"/>
</dbReference>
<evidence type="ECO:0000256" key="2">
    <source>
        <dbReference type="ARBA" id="ARBA00023015"/>
    </source>
</evidence>
<dbReference type="Gene3D" id="1.10.10.10">
    <property type="entry name" value="Winged helix-like DNA-binding domain superfamily/Winged helix DNA-binding domain"/>
    <property type="match status" value="1"/>
</dbReference>
<dbReference type="HOGENOM" id="CLU_039613_6_2_9"/>
<accession>A0A0B6AJB8</accession>
<dbReference type="InterPro" id="IPR036390">
    <property type="entry name" value="WH_DNA-bd_sf"/>
</dbReference>
<dbReference type="PANTHER" id="PTHR30419">
    <property type="entry name" value="HTH-TYPE TRANSCRIPTIONAL REGULATOR YBHD"/>
    <property type="match status" value="1"/>
</dbReference>
<dbReference type="InterPro" id="IPR005119">
    <property type="entry name" value="LysR_subst-bd"/>
</dbReference>
<dbReference type="PRINTS" id="PR00039">
    <property type="entry name" value="HTHLYSR"/>
</dbReference>
<dbReference type="Pfam" id="PF03466">
    <property type="entry name" value="LysR_substrate"/>
    <property type="match status" value="1"/>
</dbReference>
<keyword evidence="3" id="KW-0238">DNA-binding</keyword>
<evidence type="ECO:0000313" key="6">
    <source>
        <dbReference type="Proteomes" id="UP000031829"/>
    </source>
</evidence>
<dbReference type="SUPFAM" id="SSF53850">
    <property type="entry name" value="Periplasmic binding protein-like II"/>
    <property type="match status" value="1"/>
</dbReference>
<dbReference type="InterPro" id="IPR036388">
    <property type="entry name" value="WH-like_DNA-bd_sf"/>
</dbReference>
<proteinExistence type="inferred from homology"/>
<comment type="similarity">
    <text evidence="1">Belongs to the LysR transcriptional regulatory family.</text>
</comment>
<evidence type="ECO:0000256" key="1">
    <source>
        <dbReference type="ARBA" id="ARBA00009437"/>
    </source>
</evidence>
<dbReference type="GO" id="GO:0003677">
    <property type="term" value="F:DNA binding"/>
    <property type="evidence" value="ECO:0007669"/>
    <property type="project" value="UniProtKB-KW"/>
</dbReference>
<evidence type="ECO:0000313" key="5">
    <source>
        <dbReference type="EMBL" id="AJI24945.1"/>
    </source>
</evidence>
<dbReference type="FunFam" id="1.10.10.10:FF:000455">
    <property type="entry name" value="LysR family transcriptional regulator"/>
    <property type="match status" value="1"/>
</dbReference>
<evidence type="ECO:0000256" key="4">
    <source>
        <dbReference type="ARBA" id="ARBA00023163"/>
    </source>
</evidence>
<dbReference type="Proteomes" id="UP000031829">
    <property type="component" value="Chromosome"/>
</dbReference>
<dbReference type="PROSITE" id="PS50931">
    <property type="entry name" value="HTH_LYSR"/>
    <property type="match status" value="1"/>
</dbReference>
<name>A0A0B6AJB8_PRIM2</name>
<sequence>MITITQLQVLVKAIDTGSFTKASHVLNMTQPAVSHAISNLEADLGVKLLLRDRKRGLLLTDIGERILVHIRAVLNHIEKVEQEVAAEKGFEVGTIRIGSFPSASTKFLPGIIKVFKQKYPSLQLIVHEGTLDEIKSWLKSKAIDIGFIVLPSTSMDIVPIAKDEMVVLVPKTHALSEKNSISINDLDNEPLILCRGGFESPIIDMFNKAKVKLRAEFTVSHINTLLKMIQEDLGLAIAPKFSLTSVPEGIAIKKLEPRFCREIALAVPALKEASIAVKLFIKEMRNLDSEAE</sequence>
<dbReference type="GO" id="GO:0003700">
    <property type="term" value="F:DNA-binding transcription factor activity"/>
    <property type="evidence" value="ECO:0007669"/>
    <property type="project" value="InterPro"/>
</dbReference>
<dbReference type="EMBL" id="CP009920">
    <property type="protein sequence ID" value="AJI24945.1"/>
    <property type="molecule type" value="Genomic_DNA"/>
</dbReference>
<dbReference type="KEGG" id="bmeg:BG04_3978"/>
<protein>
    <submittedName>
        <fullName evidence="5">Bacterial regulatory helix-turn-helix, lysR family protein</fullName>
    </submittedName>
</protein>
<dbReference type="SUPFAM" id="SSF46785">
    <property type="entry name" value="Winged helix' DNA-binding domain"/>
    <property type="match status" value="1"/>
</dbReference>
<dbReference type="Gene3D" id="3.40.190.290">
    <property type="match status" value="1"/>
</dbReference>